<dbReference type="PROSITE" id="PS50111">
    <property type="entry name" value="CHEMOTAXIS_TRANSDUC_2"/>
    <property type="match status" value="1"/>
</dbReference>
<dbReference type="GO" id="GO:0005886">
    <property type="term" value="C:plasma membrane"/>
    <property type="evidence" value="ECO:0007669"/>
    <property type="project" value="UniProtKB-SubCell"/>
</dbReference>
<evidence type="ECO:0000259" key="12">
    <source>
        <dbReference type="PROSITE" id="PS50111"/>
    </source>
</evidence>
<keyword evidence="2" id="KW-1003">Cell membrane</keyword>
<evidence type="ECO:0000256" key="4">
    <source>
        <dbReference type="ARBA" id="ARBA00022500"/>
    </source>
</evidence>
<comment type="caution">
    <text evidence="14">The sequence shown here is derived from an EMBL/GenBank/DDBJ whole genome shotgun (WGS) entry which is preliminary data.</text>
</comment>
<dbReference type="CDD" id="cd06225">
    <property type="entry name" value="HAMP"/>
    <property type="match status" value="1"/>
</dbReference>
<evidence type="ECO:0000259" key="13">
    <source>
        <dbReference type="PROSITE" id="PS50885"/>
    </source>
</evidence>
<comment type="subcellular location">
    <subcellularLocation>
        <location evidence="1">Cell membrane</location>
        <topology evidence="1">Multi-pass membrane protein</topology>
    </subcellularLocation>
</comment>
<dbReference type="PRINTS" id="PR00260">
    <property type="entry name" value="CHEMTRNSDUCR"/>
</dbReference>
<evidence type="ECO:0000256" key="8">
    <source>
        <dbReference type="ARBA" id="ARBA00023224"/>
    </source>
</evidence>
<evidence type="ECO:0000313" key="14">
    <source>
        <dbReference type="EMBL" id="RMR15433.1"/>
    </source>
</evidence>
<keyword evidence="4" id="KW-0145">Chemotaxis</keyword>
<proteinExistence type="inferred from homology"/>
<keyword evidence="8 10" id="KW-0807">Transducer</keyword>
<dbReference type="GO" id="GO:0006935">
    <property type="term" value="P:chemotaxis"/>
    <property type="evidence" value="ECO:0007669"/>
    <property type="project" value="UniProtKB-KW"/>
</dbReference>
<evidence type="ECO:0000256" key="7">
    <source>
        <dbReference type="ARBA" id="ARBA00023136"/>
    </source>
</evidence>
<reference evidence="14 15" key="1">
    <citation type="submission" date="2018-08" db="EMBL/GenBank/DDBJ databases">
        <title>Recombination of ecologically and evolutionarily significant loci maintains genetic cohesion in the Pseudomonas syringae species complex.</title>
        <authorList>
            <person name="Dillon M."/>
            <person name="Thakur S."/>
            <person name="Almeida R.N.D."/>
            <person name="Weir B.S."/>
            <person name="Guttman D.S."/>
        </authorList>
    </citation>
    <scope>NUCLEOTIDE SEQUENCE [LARGE SCALE GENOMIC DNA]</scope>
    <source>
        <strain evidence="14 15">ICMP 8670</strain>
    </source>
</reference>
<dbReference type="FunFam" id="1.10.287.950:FF:000001">
    <property type="entry name" value="Methyl-accepting chemotaxis sensory transducer"/>
    <property type="match status" value="1"/>
</dbReference>
<keyword evidence="6 11" id="KW-1133">Transmembrane helix</keyword>
<evidence type="ECO:0000256" key="1">
    <source>
        <dbReference type="ARBA" id="ARBA00004651"/>
    </source>
</evidence>
<evidence type="ECO:0000256" key="9">
    <source>
        <dbReference type="ARBA" id="ARBA00029447"/>
    </source>
</evidence>
<feature type="domain" description="Methyl-accepting transducer" evidence="12">
    <location>
        <begin position="407"/>
        <end position="643"/>
    </location>
</feature>
<dbReference type="GO" id="GO:0007165">
    <property type="term" value="P:signal transduction"/>
    <property type="evidence" value="ECO:0007669"/>
    <property type="project" value="UniProtKB-KW"/>
</dbReference>
<dbReference type="SMART" id="SM00283">
    <property type="entry name" value="MA"/>
    <property type="match status" value="1"/>
</dbReference>
<dbReference type="SUPFAM" id="SSF58104">
    <property type="entry name" value="Methyl-accepting chemotaxis protein (MCP) signaling domain"/>
    <property type="match status" value="1"/>
</dbReference>
<dbReference type="Gene3D" id="1.10.287.950">
    <property type="entry name" value="Methyl-accepting chemotaxis protein"/>
    <property type="match status" value="1"/>
</dbReference>
<accession>A0A3M4SKL4</accession>
<evidence type="ECO:0000256" key="10">
    <source>
        <dbReference type="PROSITE-ProRule" id="PRU00284"/>
    </source>
</evidence>
<dbReference type="PROSITE" id="PS50885">
    <property type="entry name" value="HAMP"/>
    <property type="match status" value="1"/>
</dbReference>
<dbReference type="Proteomes" id="UP000276615">
    <property type="component" value="Unassembled WGS sequence"/>
</dbReference>
<gene>
    <name evidence="14" type="ORF">ALP92_01891</name>
</gene>
<dbReference type="AlphaFoldDB" id="A0A3M4SKL4"/>
<dbReference type="SMART" id="SM00304">
    <property type="entry name" value="HAMP"/>
    <property type="match status" value="1"/>
</dbReference>
<organism evidence="14 15">
    <name type="scientific">Pseudomonas syringae pv. primulae</name>
    <dbReference type="NCBI Taxonomy" id="251707"/>
    <lineage>
        <taxon>Bacteria</taxon>
        <taxon>Pseudomonadati</taxon>
        <taxon>Pseudomonadota</taxon>
        <taxon>Gammaproteobacteria</taxon>
        <taxon>Pseudomonadales</taxon>
        <taxon>Pseudomonadaceae</taxon>
        <taxon>Pseudomonas</taxon>
    </lineage>
</organism>
<keyword evidence="3" id="KW-0488">Methylation</keyword>
<dbReference type="PANTHER" id="PTHR32089">
    <property type="entry name" value="METHYL-ACCEPTING CHEMOTAXIS PROTEIN MCPB"/>
    <property type="match status" value="1"/>
</dbReference>
<evidence type="ECO:0000313" key="15">
    <source>
        <dbReference type="Proteomes" id="UP000276615"/>
    </source>
</evidence>
<feature type="domain" description="HAMP" evidence="13">
    <location>
        <begin position="350"/>
        <end position="402"/>
    </location>
</feature>
<sequence>MIENPMNLLAPALFVTNRVRFPMKFAILGFIVLIPLLLLGTRAMLSLNTSITGIKHEQVGQQYLLDVTPILRLTMIQRALTHGMLSGDTNAVANAARNAEKLNDAYATLAAQDAKFSTQLATTDRVQTLRTASVQLVERAKAGEAPLVIFSAWNDQLTDLMNFVYYITATSGMILDEDAGSLYLIDLSSIRLPRQINLVGQIRGLASGFSADRPLDDTTRIFAQTLLKQELLMRQELQQSLSLLRREEPKLSGVVQPSVTTAITDLENLRKDLVDYLDPSKRSNVNANTLGERGNAVVAQFYKAQDQMQESLRIRIDERLNTLSNERTFGTELFIAIAILLLYAFVGIYKALRIGVDELLAVTARIAQGDLSARVRINSHDEIGDVGEGLNRMVTAFSGSLSQVERSSHSVSDAAKRLEISIGQAKASMNSQQAETEQVATAINEMTASVADVAQNTEGAARAAESASSASNDGLKVMIETSAAIEALANEVELSASKVEALATHSKEIGGVIEVISTIADQTNLLALNAAIEAARAGEQGRGFAVVADEVRTLASRTQNSTEEIRRIIQQLQGATDAAVQQMKAGQTRARECIQAASQASGSLNQINEAVDGIVGMNTQIASAAVQQHSVSEDINRNVIGIRNSSLIVMEGVEDNAVTADELSLLANELRSVVGKFKLSSNA</sequence>
<evidence type="ECO:0000256" key="11">
    <source>
        <dbReference type="SAM" id="Phobius"/>
    </source>
</evidence>
<evidence type="ECO:0000256" key="6">
    <source>
        <dbReference type="ARBA" id="ARBA00022989"/>
    </source>
</evidence>
<dbReference type="InterPro" id="IPR003660">
    <property type="entry name" value="HAMP_dom"/>
</dbReference>
<dbReference type="PANTHER" id="PTHR32089:SF120">
    <property type="entry name" value="METHYL-ACCEPTING CHEMOTAXIS PROTEIN TLPQ"/>
    <property type="match status" value="1"/>
</dbReference>
<dbReference type="CDD" id="cd11386">
    <property type="entry name" value="MCP_signal"/>
    <property type="match status" value="1"/>
</dbReference>
<protein>
    <submittedName>
        <fullName evidence="14">Methyl-accepting chemotaxis protein I</fullName>
    </submittedName>
</protein>
<evidence type="ECO:0000256" key="5">
    <source>
        <dbReference type="ARBA" id="ARBA00022692"/>
    </source>
</evidence>
<dbReference type="Pfam" id="PF00015">
    <property type="entry name" value="MCPsignal"/>
    <property type="match status" value="1"/>
</dbReference>
<dbReference type="EMBL" id="RBRQ01000016">
    <property type="protein sequence ID" value="RMR15433.1"/>
    <property type="molecule type" value="Genomic_DNA"/>
</dbReference>
<keyword evidence="7 11" id="KW-0472">Membrane</keyword>
<dbReference type="InterPro" id="IPR004089">
    <property type="entry name" value="MCPsignal_dom"/>
</dbReference>
<evidence type="ECO:0000256" key="2">
    <source>
        <dbReference type="ARBA" id="ARBA00022475"/>
    </source>
</evidence>
<comment type="similarity">
    <text evidence="9">Belongs to the methyl-accepting chemotaxis (MCP) protein family.</text>
</comment>
<dbReference type="GO" id="GO:0004888">
    <property type="term" value="F:transmembrane signaling receptor activity"/>
    <property type="evidence" value="ECO:0007669"/>
    <property type="project" value="InterPro"/>
</dbReference>
<name>A0A3M4SKL4_9PSED</name>
<feature type="transmembrane region" description="Helical" evidence="11">
    <location>
        <begin position="25"/>
        <end position="45"/>
    </location>
</feature>
<dbReference type="InterPro" id="IPR004090">
    <property type="entry name" value="Chemotax_Me-accpt_rcpt"/>
</dbReference>
<dbReference type="Pfam" id="PF00672">
    <property type="entry name" value="HAMP"/>
    <property type="match status" value="1"/>
</dbReference>
<keyword evidence="5 11" id="KW-0812">Transmembrane</keyword>
<evidence type="ECO:0000256" key="3">
    <source>
        <dbReference type="ARBA" id="ARBA00022481"/>
    </source>
</evidence>